<name>A0AA40FG39_9HYME</name>
<sequence>MASDSVQRCECTSTGRAAIASSPRTRRQPLNPCVHAIPASPTHKETAGRRAKREREREREKGEEGEGGEEEEEEKEEEEEEEEEKKTSRVVVVCRASTVTRAGTTRERKKERGLLSRVHGGGTMDPKEPRLRSLLNFLLGAAGRAEPSGMRECRQKPTKRDGERR</sequence>
<feature type="compositionally biased region" description="Acidic residues" evidence="1">
    <location>
        <begin position="65"/>
        <end position="83"/>
    </location>
</feature>
<dbReference type="EMBL" id="JAHYIQ010000043">
    <property type="protein sequence ID" value="KAK1118385.1"/>
    <property type="molecule type" value="Genomic_DNA"/>
</dbReference>
<gene>
    <name evidence="2" type="ORF">K0M31_015085</name>
</gene>
<organism evidence="2 3">
    <name type="scientific">Melipona bicolor</name>
    <dbReference type="NCBI Taxonomy" id="60889"/>
    <lineage>
        <taxon>Eukaryota</taxon>
        <taxon>Metazoa</taxon>
        <taxon>Ecdysozoa</taxon>
        <taxon>Arthropoda</taxon>
        <taxon>Hexapoda</taxon>
        <taxon>Insecta</taxon>
        <taxon>Pterygota</taxon>
        <taxon>Neoptera</taxon>
        <taxon>Endopterygota</taxon>
        <taxon>Hymenoptera</taxon>
        <taxon>Apocrita</taxon>
        <taxon>Aculeata</taxon>
        <taxon>Apoidea</taxon>
        <taxon>Anthophila</taxon>
        <taxon>Apidae</taxon>
        <taxon>Melipona</taxon>
    </lineage>
</organism>
<keyword evidence="3" id="KW-1185">Reference proteome</keyword>
<evidence type="ECO:0000313" key="3">
    <source>
        <dbReference type="Proteomes" id="UP001177670"/>
    </source>
</evidence>
<reference evidence="2" key="1">
    <citation type="submission" date="2021-10" db="EMBL/GenBank/DDBJ databases">
        <title>Melipona bicolor Genome sequencing and assembly.</title>
        <authorList>
            <person name="Araujo N.S."/>
            <person name="Arias M.C."/>
        </authorList>
    </citation>
    <scope>NUCLEOTIDE SEQUENCE</scope>
    <source>
        <strain evidence="2">USP_2M_L1-L4_2017</strain>
        <tissue evidence="2">Whole body</tissue>
    </source>
</reference>
<feature type="compositionally biased region" description="Basic and acidic residues" evidence="1">
    <location>
        <begin position="104"/>
        <end position="114"/>
    </location>
</feature>
<dbReference type="Proteomes" id="UP001177670">
    <property type="component" value="Unassembled WGS sequence"/>
</dbReference>
<accession>A0AA40FG39</accession>
<comment type="caution">
    <text evidence="2">The sequence shown here is derived from an EMBL/GenBank/DDBJ whole genome shotgun (WGS) entry which is preliminary data.</text>
</comment>
<evidence type="ECO:0000256" key="1">
    <source>
        <dbReference type="SAM" id="MobiDB-lite"/>
    </source>
</evidence>
<feature type="compositionally biased region" description="Polar residues" evidence="1">
    <location>
        <begin position="1"/>
        <end position="15"/>
    </location>
</feature>
<feature type="region of interest" description="Disordered" evidence="1">
    <location>
        <begin position="1"/>
        <end position="129"/>
    </location>
</feature>
<proteinExistence type="predicted"/>
<feature type="compositionally biased region" description="Basic and acidic residues" evidence="1">
    <location>
        <begin position="149"/>
        <end position="165"/>
    </location>
</feature>
<dbReference type="AlphaFoldDB" id="A0AA40FG39"/>
<evidence type="ECO:0000313" key="2">
    <source>
        <dbReference type="EMBL" id="KAK1118385.1"/>
    </source>
</evidence>
<feature type="compositionally biased region" description="Basic and acidic residues" evidence="1">
    <location>
        <begin position="42"/>
        <end position="64"/>
    </location>
</feature>
<feature type="region of interest" description="Disordered" evidence="1">
    <location>
        <begin position="144"/>
        <end position="165"/>
    </location>
</feature>
<protein>
    <submittedName>
        <fullName evidence="2">Uncharacterized protein</fullName>
    </submittedName>
</protein>